<feature type="DNA-binding region" description="OmpR/PhoB-type" evidence="9">
    <location>
        <begin position="140"/>
        <end position="239"/>
    </location>
</feature>
<dbReference type="GeneID" id="93075944"/>
<dbReference type="PROSITE" id="PS50110">
    <property type="entry name" value="RESPONSE_REGULATORY"/>
    <property type="match status" value="1"/>
</dbReference>
<keyword evidence="3" id="KW-0902">Two-component regulatory system</keyword>
<feature type="modified residue" description="4-aspartylphosphate" evidence="8">
    <location>
        <position position="60"/>
    </location>
</feature>
<dbReference type="GO" id="GO:0005829">
    <property type="term" value="C:cytosol"/>
    <property type="evidence" value="ECO:0007669"/>
    <property type="project" value="TreeGrafter"/>
</dbReference>
<evidence type="ECO:0000256" key="3">
    <source>
        <dbReference type="ARBA" id="ARBA00023012"/>
    </source>
</evidence>
<dbReference type="PATRIC" id="fig|1262449.3.peg.3684"/>
<dbReference type="SMART" id="SM00448">
    <property type="entry name" value="REC"/>
    <property type="match status" value="1"/>
</dbReference>
<proteinExistence type="predicted"/>
<dbReference type="Gene3D" id="1.10.10.10">
    <property type="entry name" value="Winged helix-like DNA-binding domain superfamily/Winged helix DNA-binding domain"/>
    <property type="match status" value="1"/>
</dbReference>
<gene>
    <name evidence="12" type="ORF">CLPA_c38610</name>
    <name evidence="13" type="ORF">CP6013_03344</name>
</gene>
<evidence type="ECO:0000256" key="5">
    <source>
        <dbReference type="ARBA" id="ARBA00023125"/>
    </source>
</evidence>
<evidence type="ECO:0000313" key="12">
    <source>
        <dbReference type="EMBL" id="AJA53887.1"/>
    </source>
</evidence>
<dbReference type="GO" id="GO:0032993">
    <property type="term" value="C:protein-DNA complex"/>
    <property type="evidence" value="ECO:0007669"/>
    <property type="project" value="TreeGrafter"/>
</dbReference>
<comment type="function">
    <text evidence="7">May play the central regulatory role in sporulation. It may be an element of the effector pathway responsible for the activation of sporulation genes in response to nutritional stress. Spo0A may act in concert with spo0H (a sigma factor) to control the expression of some genes that are critical to the sporulation process.</text>
</comment>
<dbReference type="AlphaFoldDB" id="A0A0H3J8T0"/>
<dbReference type="GO" id="GO:0006355">
    <property type="term" value="P:regulation of DNA-templated transcription"/>
    <property type="evidence" value="ECO:0007669"/>
    <property type="project" value="InterPro"/>
</dbReference>
<dbReference type="Gene3D" id="3.40.50.2300">
    <property type="match status" value="1"/>
</dbReference>
<name>A0A0H3J8T0_CLOPA</name>
<keyword evidence="2 8" id="KW-0597">Phosphoprotein</keyword>
<evidence type="ECO:0000259" key="10">
    <source>
        <dbReference type="PROSITE" id="PS50110"/>
    </source>
</evidence>
<evidence type="ECO:0000256" key="1">
    <source>
        <dbReference type="ARBA" id="ARBA00018672"/>
    </source>
</evidence>
<dbReference type="Pfam" id="PF00486">
    <property type="entry name" value="Trans_reg_C"/>
    <property type="match status" value="1"/>
</dbReference>
<sequence length="242" mass="27628">MNLVNFSDKKVLLIDDEKDITDLIEDILLKEGFKNIQKAHCGLDGIIMCRDEEPDAVVLDIMLPDIDGIEVCKRIREFSYCPILFLSSKNSDIDKILGLSIGGDDYITKPFSPREIAFRIKAQMRRQQYADIKEASDSKNQSIKLGNIIIDTEHCQVYKMDAEISLTAKEYKLLLYLAENSNKIVSKERLCEVVWGEEYIGYDNTISVHIRHLREKLEDNPSKPKLIVTVIGLGYKLVKGND</sequence>
<dbReference type="SUPFAM" id="SSF46894">
    <property type="entry name" value="C-terminal effector domain of the bipartite response regulators"/>
    <property type="match status" value="1"/>
</dbReference>
<dbReference type="InterPro" id="IPR001789">
    <property type="entry name" value="Sig_transdc_resp-reg_receiver"/>
</dbReference>
<evidence type="ECO:0000313" key="14">
    <source>
        <dbReference type="Proteomes" id="UP000028042"/>
    </source>
</evidence>
<dbReference type="EMBL" id="JPGY02000001">
    <property type="protein sequence ID" value="KRU14088.1"/>
    <property type="molecule type" value="Genomic_DNA"/>
</dbReference>
<dbReference type="InterPro" id="IPR011006">
    <property type="entry name" value="CheY-like_superfamily"/>
</dbReference>
<evidence type="ECO:0000256" key="8">
    <source>
        <dbReference type="PROSITE-ProRule" id="PRU00169"/>
    </source>
</evidence>
<keyword evidence="5 9" id="KW-0238">DNA-binding</keyword>
<evidence type="ECO:0000256" key="7">
    <source>
        <dbReference type="ARBA" id="ARBA00024867"/>
    </source>
</evidence>
<dbReference type="Proteomes" id="UP000028042">
    <property type="component" value="Unassembled WGS sequence"/>
</dbReference>
<dbReference type="SMART" id="SM00862">
    <property type="entry name" value="Trans_reg_C"/>
    <property type="match status" value="1"/>
</dbReference>
<evidence type="ECO:0000259" key="11">
    <source>
        <dbReference type="PROSITE" id="PS51755"/>
    </source>
</evidence>
<dbReference type="CDD" id="cd17574">
    <property type="entry name" value="REC_OmpR"/>
    <property type="match status" value="1"/>
</dbReference>
<dbReference type="CDD" id="cd00383">
    <property type="entry name" value="trans_reg_C"/>
    <property type="match status" value="1"/>
</dbReference>
<dbReference type="PANTHER" id="PTHR48111:SF52">
    <property type="entry name" value="TRANSCRIPTIONAL REGULATORY PROTEIN YVRH"/>
    <property type="match status" value="1"/>
</dbReference>
<dbReference type="KEGG" id="cpat:CLPA_c38610"/>
<dbReference type="Pfam" id="PF00072">
    <property type="entry name" value="Response_reg"/>
    <property type="match status" value="1"/>
</dbReference>
<dbReference type="InterPro" id="IPR001867">
    <property type="entry name" value="OmpR/PhoB-type_DNA-bd"/>
</dbReference>
<evidence type="ECO:0000256" key="2">
    <source>
        <dbReference type="ARBA" id="ARBA00022553"/>
    </source>
</evidence>
<dbReference type="Gene3D" id="6.10.250.690">
    <property type="match status" value="1"/>
</dbReference>
<evidence type="ECO:0000256" key="6">
    <source>
        <dbReference type="ARBA" id="ARBA00023163"/>
    </source>
</evidence>
<reference evidence="13 14" key="3">
    <citation type="journal article" name="Genome Announc.">
        <title>Improved Draft Genome Sequence of Clostridium pasteurianum Strain ATCC 6013 (DSM 525) Using a Hybrid Next-Generation Sequencing Approach.</title>
        <authorList>
            <person name="Pyne M.E."/>
            <person name="Utturkar S."/>
            <person name="Brown S.D."/>
            <person name="Moo-Young M."/>
            <person name="Chung D.A."/>
            <person name="Chou C.P."/>
        </authorList>
    </citation>
    <scope>NUCLEOTIDE SEQUENCE [LARGE SCALE GENOMIC DNA]</scope>
    <source>
        <strain evidence="13 14">ATCC 6013</strain>
    </source>
</reference>
<protein>
    <recommendedName>
        <fullName evidence="1">Stage 0 sporulation protein A homolog</fullName>
    </recommendedName>
</protein>
<evidence type="ECO:0000256" key="9">
    <source>
        <dbReference type="PROSITE-ProRule" id="PRU01091"/>
    </source>
</evidence>
<feature type="domain" description="Response regulatory" evidence="10">
    <location>
        <begin position="10"/>
        <end position="124"/>
    </location>
</feature>
<keyword evidence="4" id="KW-0805">Transcription regulation</keyword>
<keyword evidence="6" id="KW-0804">Transcription</keyword>
<accession>A0A0H3J8T0</accession>
<dbReference type="PROSITE" id="PS51755">
    <property type="entry name" value="OMPR_PHOB"/>
    <property type="match status" value="1"/>
</dbReference>
<dbReference type="eggNOG" id="COG0745">
    <property type="taxonomic scope" value="Bacteria"/>
</dbReference>
<dbReference type="InterPro" id="IPR039420">
    <property type="entry name" value="WalR-like"/>
</dbReference>
<feature type="domain" description="OmpR/PhoB-type" evidence="11">
    <location>
        <begin position="140"/>
        <end position="239"/>
    </location>
</feature>
<dbReference type="GO" id="GO:0000156">
    <property type="term" value="F:phosphorelay response regulator activity"/>
    <property type="evidence" value="ECO:0007669"/>
    <property type="project" value="TreeGrafter"/>
</dbReference>
<dbReference type="GO" id="GO:0000976">
    <property type="term" value="F:transcription cis-regulatory region binding"/>
    <property type="evidence" value="ECO:0007669"/>
    <property type="project" value="TreeGrafter"/>
</dbReference>
<reference evidence="13" key="2">
    <citation type="submission" date="2015-10" db="EMBL/GenBank/DDBJ databases">
        <title>Improved Draft Genome Sequence of Clostridium pasteurianum Strain ATCC 6013 (DSM 525) Using a Hybrid Next-Generation Sequencing Approach.</title>
        <authorList>
            <person name="Pyne M.E."/>
            <person name="Utturkar S.M."/>
            <person name="Brown S.D."/>
            <person name="Moo-Young M."/>
            <person name="Chung D.A."/>
            <person name="Chou P.C."/>
        </authorList>
    </citation>
    <scope>NUCLEOTIDE SEQUENCE</scope>
    <source>
        <strain evidence="13">ATCC 6013</strain>
    </source>
</reference>
<dbReference type="InterPro" id="IPR016032">
    <property type="entry name" value="Sig_transdc_resp-reg_C-effctor"/>
</dbReference>
<evidence type="ECO:0000256" key="4">
    <source>
        <dbReference type="ARBA" id="ARBA00023015"/>
    </source>
</evidence>
<dbReference type="Proteomes" id="UP000030905">
    <property type="component" value="Chromosome"/>
</dbReference>
<keyword evidence="15" id="KW-1185">Reference proteome</keyword>
<dbReference type="SUPFAM" id="SSF52172">
    <property type="entry name" value="CheY-like"/>
    <property type="match status" value="1"/>
</dbReference>
<organism evidence="12 15">
    <name type="scientific">Clostridium pasteurianum DSM 525 = ATCC 6013</name>
    <dbReference type="NCBI Taxonomy" id="1262449"/>
    <lineage>
        <taxon>Bacteria</taxon>
        <taxon>Bacillati</taxon>
        <taxon>Bacillota</taxon>
        <taxon>Clostridia</taxon>
        <taxon>Eubacteriales</taxon>
        <taxon>Clostridiaceae</taxon>
        <taxon>Clostridium</taxon>
    </lineage>
</organism>
<dbReference type="RefSeq" id="WP_003447775.1">
    <property type="nucleotide sequence ID" value="NZ_ANZB01000016.1"/>
</dbReference>
<dbReference type="FunFam" id="1.10.10.10:FF:000018">
    <property type="entry name" value="DNA-binding response regulator ResD"/>
    <property type="match status" value="1"/>
</dbReference>
<dbReference type="PANTHER" id="PTHR48111">
    <property type="entry name" value="REGULATOR OF RPOS"/>
    <property type="match status" value="1"/>
</dbReference>
<dbReference type="InterPro" id="IPR036388">
    <property type="entry name" value="WH-like_DNA-bd_sf"/>
</dbReference>
<reference evidence="12 15" key="1">
    <citation type="journal article" date="2015" name="Genome Announc.">
        <title>Complete Genome Sequence of the Nitrogen-Fixing and Solvent-Producing Clostridium pasteurianum DSM 525.</title>
        <authorList>
            <person name="Poehlein A."/>
            <person name="Grosse-Honebrink A."/>
            <person name="Zhang Y."/>
            <person name="Minton N.P."/>
            <person name="Daniel R."/>
        </authorList>
    </citation>
    <scope>NUCLEOTIDE SEQUENCE [LARGE SCALE GENOMIC DNA]</scope>
    <source>
        <strain evidence="12">DSM 525</strain>
        <strain evidence="15">DSM 525 / ATCC 6013</strain>
    </source>
</reference>
<dbReference type="KEGG" id="cpae:CPAST_c38610"/>
<evidence type="ECO:0000313" key="15">
    <source>
        <dbReference type="Proteomes" id="UP000030905"/>
    </source>
</evidence>
<dbReference type="EMBL" id="CP009268">
    <property type="protein sequence ID" value="AJA53887.1"/>
    <property type="molecule type" value="Genomic_DNA"/>
</dbReference>
<evidence type="ECO:0000313" key="13">
    <source>
        <dbReference type="EMBL" id="KRU14088.1"/>
    </source>
</evidence>